<proteinExistence type="predicted"/>
<protein>
    <submittedName>
        <fullName evidence="2">Uncharacterized protein</fullName>
    </submittedName>
</protein>
<evidence type="ECO:0000313" key="2">
    <source>
        <dbReference type="EMBL" id="RPE12617.1"/>
    </source>
</evidence>
<comment type="caution">
    <text evidence="2">The sequence shown here is derived from an EMBL/GenBank/DDBJ whole genome shotgun (WGS) entry which is preliminary data.</text>
</comment>
<keyword evidence="1" id="KW-0732">Signal</keyword>
<evidence type="ECO:0000256" key="1">
    <source>
        <dbReference type="SAM" id="SignalP"/>
    </source>
</evidence>
<name>A0A3N4Q999_9BACT</name>
<keyword evidence="3" id="KW-1185">Reference proteome</keyword>
<dbReference type="EMBL" id="RPDH01000001">
    <property type="protein sequence ID" value="RPE12617.1"/>
    <property type="molecule type" value="Genomic_DNA"/>
</dbReference>
<dbReference type="Proteomes" id="UP000278351">
    <property type="component" value="Unassembled WGS sequence"/>
</dbReference>
<dbReference type="OrthoDB" id="9945906at2"/>
<accession>A0A3N4Q999</accession>
<dbReference type="RefSeq" id="WP_123845129.1">
    <property type="nucleotide sequence ID" value="NZ_RPDH01000001.1"/>
</dbReference>
<sequence>MKKIKLAILALTLVCGFVGAYGTSKKAFQLYYIVAGTSHHDTGFEIASSQPSVNCNAGYIGYVCTVQAEEGLLPGYVIPSQDATIVTIYQ</sequence>
<organism evidence="2 3">
    <name type="scientific">Chitinophaga lutea</name>
    <dbReference type="NCBI Taxonomy" id="2488634"/>
    <lineage>
        <taxon>Bacteria</taxon>
        <taxon>Pseudomonadati</taxon>
        <taxon>Bacteroidota</taxon>
        <taxon>Chitinophagia</taxon>
        <taxon>Chitinophagales</taxon>
        <taxon>Chitinophagaceae</taxon>
        <taxon>Chitinophaga</taxon>
    </lineage>
</organism>
<dbReference type="AlphaFoldDB" id="A0A3N4Q999"/>
<evidence type="ECO:0000313" key="3">
    <source>
        <dbReference type="Proteomes" id="UP000278351"/>
    </source>
</evidence>
<reference evidence="2 3" key="1">
    <citation type="submission" date="2018-11" db="EMBL/GenBank/DDBJ databases">
        <title>Chitinophaga lutea sp.nov., isolate from arsenic contaminated soil.</title>
        <authorList>
            <person name="Zong Y."/>
        </authorList>
    </citation>
    <scope>NUCLEOTIDE SEQUENCE [LARGE SCALE GENOMIC DNA]</scope>
    <source>
        <strain evidence="2 3">ZY74</strain>
    </source>
</reference>
<gene>
    <name evidence="2" type="ORF">EGT74_03450</name>
</gene>
<feature type="signal peptide" evidence="1">
    <location>
        <begin position="1"/>
        <end position="20"/>
    </location>
</feature>
<feature type="chain" id="PRO_5018057608" evidence="1">
    <location>
        <begin position="21"/>
        <end position="90"/>
    </location>
</feature>